<keyword evidence="7" id="KW-1185">Reference proteome</keyword>
<feature type="transmembrane region" description="Helical" evidence="5">
    <location>
        <begin position="128"/>
        <end position="147"/>
    </location>
</feature>
<dbReference type="Gene3D" id="1.20.1540.10">
    <property type="entry name" value="Rhomboid-like"/>
    <property type="match status" value="1"/>
</dbReference>
<keyword evidence="3 5" id="KW-1133">Transmembrane helix</keyword>
<evidence type="ECO:0000256" key="1">
    <source>
        <dbReference type="ARBA" id="ARBA00004141"/>
    </source>
</evidence>
<comment type="subcellular location">
    <subcellularLocation>
        <location evidence="1">Membrane</location>
        <topology evidence="1">Multi-pass membrane protein</topology>
    </subcellularLocation>
</comment>
<evidence type="ECO:0000256" key="5">
    <source>
        <dbReference type="SAM" id="Phobius"/>
    </source>
</evidence>
<reference evidence="6 7" key="1">
    <citation type="submission" date="2023-01" db="EMBL/GenBank/DDBJ databases">
        <title>Analysis of 21 Apiospora genomes using comparative genomics revels a genus with tremendous synthesis potential of carbohydrate active enzymes and secondary metabolites.</title>
        <authorList>
            <person name="Sorensen T."/>
        </authorList>
    </citation>
    <scope>NUCLEOTIDE SEQUENCE [LARGE SCALE GENOMIC DNA]</scope>
    <source>
        <strain evidence="6 7">CBS 24483</strain>
    </source>
</reference>
<proteinExistence type="predicted"/>
<evidence type="ECO:0000256" key="4">
    <source>
        <dbReference type="ARBA" id="ARBA00023136"/>
    </source>
</evidence>
<protein>
    <recommendedName>
        <fullName evidence="8">Peptidase S54 rhomboid domain-containing protein</fullName>
    </recommendedName>
</protein>
<sequence length="191" mass="21030">MSSAHQPGSSKAALQSMLEGSAAEMDYGDMWYPKLLWAYFQGPRGGLGDFSIHQIWRNSAIICGIAAALACLYPRTRVLPFVPLWSVVLYMVGRDAIEQYRLDVRIHIRNALEMQLAGYQVSINVSHAAHLGGAAFGVFFALVCTYVKYRGNWEHRNNSRSREVGPLIPHPFLHTGPALTTAAGALVAVIM</sequence>
<evidence type="ECO:0000313" key="6">
    <source>
        <dbReference type="EMBL" id="KAK7959966.1"/>
    </source>
</evidence>
<dbReference type="InterPro" id="IPR035952">
    <property type="entry name" value="Rhomboid-like_sf"/>
</dbReference>
<comment type="caution">
    <text evidence="6">The sequence shown here is derived from an EMBL/GenBank/DDBJ whole genome shotgun (WGS) entry which is preliminary data.</text>
</comment>
<evidence type="ECO:0000256" key="2">
    <source>
        <dbReference type="ARBA" id="ARBA00022692"/>
    </source>
</evidence>
<keyword evidence="2 5" id="KW-0812">Transmembrane</keyword>
<gene>
    <name evidence="6" type="ORF">PG986_004820</name>
</gene>
<keyword evidence="4 5" id="KW-0472">Membrane</keyword>
<evidence type="ECO:0008006" key="8">
    <source>
        <dbReference type="Google" id="ProtNLM"/>
    </source>
</evidence>
<dbReference type="EMBL" id="JAQQWE010000003">
    <property type="protein sequence ID" value="KAK7959966.1"/>
    <property type="molecule type" value="Genomic_DNA"/>
</dbReference>
<dbReference type="RefSeq" id="XP_066703669.1">
    <property type="nucleotide sequence ID" value="XM_066841042.1"/>
</dbReference>
<organism evidence="6 7">
    <name type="scientific">Apiospora aurea</name>
    <dbReference type="NCBI Taxonomy" id="335848"/>
    <lineage>
        <taxon>Eukaryota</taxon>
        <taxon>Fungi</taxon>
        <taxon>Dikarya</taxon>
        <taxon>Ascomycota</taxon>
        <taxon>Pezizomycotina</taxon>
        <taxon>Sordariomycetes</taxon>
        <taxon>Xylariomycetidae</taxon>
        <taxon>Amphisphaeriales</taxon>
        <taxon>Apiosporaceae</taxon>
        <taxon>Apiospora</taxon>
    </lineage>
</organism>
<dbReference type="Proteomes" id="UP001391051">
    <property type="component" value="Unassembled WGS sequence"/>
</dbReference>
<name>A0ABR1QP27_9PEZI</name>
<dbReference type="GeneID" id="92074104"/>
<accession>A0ABR1QP27</accession>
<evidence type="ECO:0000313" key="7">
    <source>
        <dbReference type="Proteomes" id="UP001391051"/>
    </source>
</evidence>
<dbReference type="SUPFAM" id="SSF144091">
    <property type="entry name" value="Rhomboid-like"/>
    <property type="match status" value="1"/>
</dbReference>
<evidence type="ECO:0000256" key="3">
    <source>
        <dbReference type="ARBA" id="ARBA00022989"/>
    </source>
</evidence>